<sequence>MTVRWHEQNPLAIGDVRSRDKRVLERRLNYLRAEESVGKLDNPWVLAEIAALKRVVATLEREVASG</sequence>
<keyword evidence="2" id="KW-1185">Reference proteome</keyword>
<name>A0ABS5NDU3_TSUPA</name>
<evidence type="ECO:0000313" key="1">
    <source>
        <dbReference type="EMBL" id="MBS4102451.1"/>
    </source>
</evidence>
<dbReference type="RefSeq" id="WP_212554168.1">
    <property type="nucleotide sequence ID" value="NZ_JAGXOE010000034.1"/>
</dbReference>
<dbReference type="EMBL" id="JAGXOE010000034">
    <property type="protein sequence ID" value="MBS4102451.1"/>
    <property type="molecule type" value="Genomic_DNA"/>
</dbReference>
<reference evidence="1 2" key="1">
    <citation type="submission" date="2021-04" db="EMBL/GenBank/DDBJ databases">
        <title>Whole genome sequence analysis of a thiophenic sulfur metabolizing bacteria.</title>
        <authorList>
            <person name="Akhtar N."/>
            <person name="Akram J."/>
            <person name="Aslam A."/>
        </authorList>
    </citation>
    <scope>NUCLEOTIDE SEQUENCE [LARGE SCALE GENOMIC DNA]</scope>
    <source>
        <strain evidence="1 2">3OW</strain>
    </source>
</reference>
<organism evidence="1 2">
    <name type="scientific">Tsukamurella paurometabola</name>
    <name type="common">Corynebacterium paurometabolum</name>
    <dbReference type="NCBI Taxonomy" id="2061"/>
    <lineage>
        <taxon>Bacteria</taxon>
        <taxon>Bacillati</taxon>
        <taxon>Actinomycetota</taxon>
        <taxon>Actinomycetes</taxon>
        <taxon>Mycobacteriales</taxon>
        <taxon>Tsukamurellaceae</taxon>
        <taxon>Tsukamurella</taxon>
    </lineage>
</organism>
<protein>
    <submittedName>
        <fullName evidence="1">Uncharacterized protein</fullName>
    </submittedName>
</protein>
<dbReference type="Proteomes" id="UP000676853">
    <property type="component" value="Unassembled WGS sequence"/>
</dbReference>
<comment type="caution">
    <text evidence="1">The sequence shown here is derived from an EMBL/GenBank/DDBJ whole genome shotgun (WGS) entry which is preliminary data.</text>
</comment>
<proteinExistence type="predicted"/>
<evidence type="ECO:0000313" key="2">
    <source>
        <dbReference type="Proteomes" id="UP000676853"/>
    </source>
</evidence>
<gene>
    <name evidence="1" type="ORF">KFZ73_14535</name>
</gene>
<accession>A0ABS5NDU3</accession>